<accession>A0AAN8F9D6</accession>
<comment type="caution">
    <text evidence="13">The sequence shown here is derived from an EMBL/GenBank/DDBJ whole genome shotgun (WGS) entry which is preliminary data.</text>
</comment>
<dbReference type="GO" id="GO:0000422">
    <property type="term" value="P:autophagy of mitochondrion"/>
    <property type="evidence" value="ECO:0007669"/>
    <property type="project" value="TreeGrafter"/>
</dbReference>
<comment type="subcellular location">
    <subcellularLocation>
        <location evidence="1">Endoplasmic reticulum membrane</location>
        <topology evidence="1">Peripheral membrane protein</topology>
    </subcellularLocation>
    <subcellularLocation>
        <location evidence="2">Preautophagosomal structure membrane</location>
        <topology evidence="2">Peripheral membrane protein</topology>
    </subcellularLocation>
</comment>
<dbReference type="GO" id="GO:0061723">
    <property type="term" value="P:glycophagy"/>
    <property type="evidence" value="ECO:0007669"/>
    <property type="project" value="TreeGrafter"/>
</dbReference>
<evidence type="ECO:0000256" key="10">
    <source>
        <dbReference type="ARBA" id="ARBA00024479"/>
    </source>
</evidence>
<evidence type="ECO:0000313" key="13">
    <source>
        <dbReference type="EMBL" id="KAK5975356.1"/>
    </source>
</evidence>
<dbReference type="GO" id="GO:0034045">
    <property type="term" value="C:phagophore assembly site membrane"/>
    <property type="evidence" value="ECO:0007669"/>
    <property type="project" value="UniProtKB-SubCell"/>
</dbReference>
<dbReference type="GO" id="GO:0006869">
    <property type="term" value="P:lipid transport"/>
    <property type="evidence" value="ECO:0007669"/>
    <property type="project" value="UniProtKB-KW"/>
</dbReference>
<dbReference type="GO" id="GO:0034727">
    <property type="term" value="P:piecemeal microautophagy of the nucleus"/>
    <property type="evidence" value="ECO:0007669"/>
    <property type="project" value="TreeGrafter"/>
</dbReference>
<feature type="non-terminal residue" evidence="13">
    <location>
        <position position="1"/>
    </location>
</feature>
<comment type="catalytic activity">
    <reaction evidence="11">
        <text>a 1,2-diacyl-sn-glycero-3-phosphoethanolamine(in) = a 1,2-diacyl-sn-glycero-3-phosphoethanolamine(out)</text>
        <dbReference type="Rhea" id="RHEA:38895"/>
        <dbReference type="ChEBI" id="CHEBI:64612"/>
    </reaction>
</comment>
<proteinExistence type="inferred from homology"/>
<evidence type="ECO:0000256" key="8">
    <source>
        <dbReference type="ARBA" id="ARBA00023055"/>
    </source>
</evidence>
<dbReference type="GO" id="GO:0005789">
    <property type="term" value="C:endoplasmic reticulum membrane"/>
    <property type="evidence" value="ECO:0007669"/>
    <property type="project" value="UniProtKB-SubCell"/>
</dbReference>
<name>A0AAN8F9D6_TRICO</name>
<evidence type="ECO:0000256" key="1">
    <source>
        <dbReference type="ARBA" id="ARBA00004406"/>
    </source>
</evidence>
<dbReference type="InterPro" id="IPR026849">
    <property type="entry name" value="ATG2"/>
</dbReference>
<keyword evidence="14" id="KW-1185">Reference proteome</keyword>
<evidence type="ECO:0000256" key="11">
    <source>
        <dbReference type="ARBA" id="ARBA00024615"/>
    </source>
</evidence>
<keyword evidence="6" id="KW-0256">Endoplasmic reticulum</keyword>
<dbReference type="Pfam" id="PF13329">
    <property type="entry name" value="ATG2_CAD"/>
    <property type="match status" value="1"/>
</dbReference>
<evidence type="ECO:0000256" key="6">
    <source>
        <dbReference type="ARBA" id="ARBA00022824"/>
    </source>
</evidence>
<dbReference type="PANTHER" id="PTHR13190">
    <property type="entry name" value="AUTOPHAGY-RELATED 2, ISOFORM A"/>
    <property type="match status" value="1"/>
</dbReference>
<comment type="similarity">
    <text evidence="3">Belongs to the ATG2 family.</text>
</comment>
<keyword evidence="8" id="KW-0445">Lipid transport</keyword>
<evidence type="ECO:0000256" key="5">
    <source>
        <dbReference type="ARBA" id="ARBA00022448"/>
    </source>
</evidence>
<protein>
    <recommendedName>
        <fullName evidence="4">Autophagy-related protein 2</fullName>
    </recommendedName>
</protein>
<feature type="compositionally biased region" description="Polar residues" evidence="12">
    <location>
        <begin position="267"/>
        <end position="278"/>
    </location>
</feature>
<evidence type="ECO:0000256" key="7">
    <source>
        <dbReference type="ARBA" id="ARBA00023006"/>
    </source>
</evidence>
<feature type="compositionally biased region" description="Low complexity" evidence="12">
    <location>
        <begin position="280"/>
        <end position="296"/>
    </location>
</feature>
<keyword evidence="7" id="KW-0072">Autophagy</keyword>
<dbReference type="GO" id="GO:0043495">
    <property type="term" value="F:protein-membrane adaptor activity"/>
    <property type="evidence" value="ECO:0007669"/>
    <property type="project" value="TreeGrafter"/>
</dbReference>
<evidence type="ECO:0000313" key="14">
    <source>
        <dbReference type="Proteomes" id="UP001331761"/>
    </source>
</evidence>
<feature type="region of interest" description="Disordered" evidence="12">
    <location>
        <begin position="267"/>
        <end position="298"/>
    </location>
</feature>
<dbReference type="GO" id="GO:0061709">
    <property type="term" value="P:reticulophagy"/>
    <property type="evidence" value="ECO:0007669"/>
    <property type="project" value="TreeGrafter"/>
</dbReference>
<dbReference type="GO" id="GO:0000045">
    <property type="term" value="P:autophagosome assembly"/>
    <property type="evidence" value="ECO:0007669"/>
    <property type="project" value="TreeGrafter"/>
</dbReference>
<evidence type="ECO:0000256" key="9">
    <source>
        <dbReference type="ARBA" id="ARBA00023136"/>
    </source>
</evidence>
<dbReference type="GO" id="GO:0032266">
    <property type="term" value="F:phosphatidylinositol-3-phosphate binding"/>
    <property type="evidence" value="ECO:0007669"/>
    <property type="project" value="TreeGrafter"/>
</dbReference>
<dbReference type="PANTHER" id="PTHR13190:SF1">
    <property type="entry name" value="AUTOPHAGY-RELATED 2, ISOFORM A"/>
    <property type="match status" value="1"/>
</dbReference>
<reference evidence="13 14" key="1">
    <citation type="submission" date="2019-10" db="EMBL/GenBank/DDBJ databases">
        <title>Assembly and Annotation for the nematode Trichostrongylus colubriformis.</title>
        <authorList>
            <person name="Martin J."/>
        </authorList>
    </citation>
    <scope>NUCLEOTIDE SEQUENCE [LARGE SCALE GENOMIC DNA]</scope>
    <source>
        <strain evidence="13">G859</strain>
        <tissue evidence="13">Whole worm</tissue>
    </source>
</reference>
<feature type="non-terminal residue" evidence="13">
    <location>
        <position position="388"/>
    </location>
</feature>
<sequence>LLLRDISVSIHLYGGSDLSDEPPKERSYSTHEYREGKGKNQMVCADALGGKYRDHSVCVVLELKKITCIFQHFNGDAPLMSMKLFTIHDITLFDRLTTSQINEMMYQYSSAEQPRRTCAPMLAIRMVESHKNEGKLRVSMLPIKFNIDQDTMEFLEDFLQEVRTRVEIPSEVSAAVATRPVLEVPATIRSSSATDSLKNTPSYSSINRDTPLNLDVLMPQNAPPSPVYDLSYLENCTKSVPAIKRSGSAFDAPLTALAVSTGNLFGTKSRSPQHSTTLEGPASQAIGPGSSGSGSADFMRATSTESEMLADNLHLVGDWSSSSEIKICDMEMGPISAVDKMLMGASMHDSFHPDMMATDDDKAHDDFLVSEELIDTSGKIEACLNDDD</sequence>
<evidence type="ECO:0000256" key="2">
    <source>
        <dbReference type="ARBA" id="ARBA00004623"/>
    </source>
</evidence>
<gene>
    <name evidence="13" type="ORF">GCK32_013179</name>
</gene>
<dbReference type="EMBL" id="WIXE01013139">
    <property type="protein sequence ID" value="KAK5975356.1"/>
    <property type="molecule type" value="Genomic_DNA"/>
</dbReference>
<organism evidence="13 14">
    <name type="scientific">Trichostrongylus colubriformis</name>
    <name type="common">Black scour worm</name>
    <dbReference type="NCBI Taxonomy" id="6319"/>
    <lineage>
        <taxon>Eukaryota</taxon>
        <taxon>Metazoa</taxon>
        <taxon>Ecdysozoa</taxon>
        <taxon>Nematoda</taxon>
        <taxon>Chromadorea</taxon>
        <taxon>Rhabditida</taxon>
        <taxon>Rhabditina</taxon>
        <taxon>Rhabditomorpha</taxon>
        <taxon>Strongyloidea</taxon>
        <taxon>Trichostrongylidae</taxon>
        <taxon>Trichostrongylus</taxon>
    </lineage>
</organism>
<comment type="catalytic activity">
    <reaction evidence="10">
        <text>a 1,2-diacyl-sn-glycero-3-phospho-L-serine(in) = a 1,2-diacyl-sn-glycero-3-phospho-L-serine(out)</text>
        <dbReference type="Rhea" id="RHEA:38663"/>
        <dbReference type="ChEBI" id="CHEBI:57262"/>
    </reaction>
</comment>
<evidence type="ECO:0000256" key="12">
    <source>
        <dbReference type="SAM" id="MobiDB-lite"/>
    </source>
</evidence>
<dbReference type="Proteomes" id="UP001331761">
    <property type="component" value="Unassembled WGS sequence"/>
</dbReference>
<keyword evidence="9" id="KW-0472">Membrane</keyword>
<evidence type="ECO:0000256" key="4">
    <source>
        <dbReference type="ARBA" id="ARBA00018070"/>
    </source>
</evidence>
<dbReference type="AlphaFoldDB" id="A0AAN8F9D6"/>
<evidence type="ECO:0000256" key="3">
    <source>
        <dbReference type="ARBA" id="ARBA00009714"/>
    </source>
</evidence>
<keyword evidence="5" id="KW-0813">Transport</keyword>
<dbReference type="GO" id="GO:0061908">
    <property type="term" value="C:phagophore"/>
    <property type="evidence" value="ECO:0007669"/>
    <property type="project" value="TreeGrafter"/>
</dbReference>